<gene>
    <name evidence="1" type="ORF">ODALV1_LOCUS20598</name>
</gene>
<dbReference type="EMBL" id="CAXLJM020000068">
    <property type="protein sequence ID" value="CAL8124397.1"/>
    <property type="molecule type" value="Genomic_DNA"/>
</dbReference>
<proteinExistence type="predicted"/>
<dbReference type="Proteomes" id="UP001642540">
    <property type="component" value="Unassembled WGS sequence"/>
</dbReference>
<reference evidence="1 2" key="1">
    <citation type="submission" date="2024-08" db="EMBL/GenBank/DDBJ databases">
        <authorList>
            <person name="Cucini C."/>
            <person name="Frati F."/>
        </authorList>
    </citation>
    <scope>NUCLEOTIDE SEQUENCE [LARGE SCALE GENOMIC DNA]</scope>
</reference>
<protein>
    <submittedName>
        <fullName evidence="1">Uncharacterized protein</fullName>
    </submittedName>
</protein>
<accession>A0ABP1REY5</accession>
<sequence>MKVGPNQDMRYNMRGLVWILDIIKPVQPQAYYSLSSSHISSRYDRADVDEYFRRVWILDRIKPAQPQAYYSLSSSHISSRYDRADVDEFFRSVAKVGNSIKSSSPPPSCHDGISLNVWILDRIKPAQAQAYYSLSSTHISSRYDRADGDEFFRRVCSQSRFGYSAESNQRNRKLTILCHRPA</sequence>
<comment type="caution">
    <text evidence="1">The sequence shown here is derived from an EMBL/GenBank/DDBJ whole genome shotgun (WGS) entry which is preliminary data.</text>
</comment>
<organism evidence="1 2">
    <name type="scientific">Orchesella dallaii</name>
    <dbReference type="NCBI Taxonomy" id="48710"/>
    <lineage>
        <taxon>Eukaryota</taxon>
        <taxon>Metazoa</taxon>
        <taxon>Ecdysozoa</taxon>
        <taxon>Arthropoda</taxon>
        <taxon>Hexapoda</taxon>
        <taxon>Collembola</taxon>
        <taxon>Entomobryomorpha</taxon>
        <taxon>Entomobryoidea</taxon>
        <taxon>Orchesellidae</taxon>
        <taxon>Orchesellinae</taxon>
        <taxon>Orchesella</taxon>
    </lineage>
</organism>
<evidence type="ECO:0000313" key="2">
    <source>
        <dbReference type="Proteomes" id="UP001642540"/>
    </source>
</evidence>
<name>A0ABP1REY5_9HEXA</name>
<evidence type="ECO:0000313" key="1">
    <source>
        <dbReference type="EMBL" id="CAL8124397.1"/>
    </source>
</evidence>
<keyword evidence="2" id="KW-1185">Reference proteome</keyword>